<dbReference type="PANTHER" id="PTHR37698">
    <property type="entry name" value="PHOTOSYNTHETIC NDH SUBUNIT OF SUBCOMPLEX B 1, CHLOROPLASTIC"/>
    <property type="match status" value="1"/>
</dbReference>
<proteinExistence type="predicted"/>
<dbReference type="OrthoDB" id="1932779at2759"/>
<dbReference type="SUPFAM" id="SSF53756">
    <property type="entry name" value="UDP-Glycosyltransferase/glycogen phosphorylase"/>
    <property type="match status" value="1"/>
</dbReference>
<reference evidence="2 3" key="1">
    <citation type="journal article" date="2014" name="Nat. Commun.">
        <title>Klebsormidium flaccidum genome reveals primary factors for plant terrestrial adaptation.</title>
        <authorList>
            <person name="Hori K."/>
            <person name="Maruyama F."/>
            <person name="Fujisawa T."/>
            <person name="Togashi T."/>
            <person name="Yamamoto N."/>
            <person name="Seo M."/>
            <person name="Sato S."/>
            <person name="Yamada T."/>
            <person name="Mori H."/>
            <person name="Tajima N."/>
            <person name="Moriyama T."/>
            <person name="Ikeuchi M."/>
            <person name="Watanabe M."/>
            <person name="Wada H."/>
            <person name="Kobayashi K."/>
            <person name="Saito M."/>
            <person name="Masuda T."/>
            <person name="Sasaki-Sekimoto Y."/>
            <person name="Mashiguchi K."/>
            <person name="Awai K."/>
            <person name="Shimojima M."/>
            <person name="Masuda S."/>
            <person name="Iwai M."/>
            <person name="Nobusawa T."/>
            <person name="Narise T."/>
            <person name="Kondo S."/>
            <person name="Saito H."/>
            <person name="Sato R."/>
            <person name="Murakawa M."/>
            <person name="Ihara Y."/>
            <person name="Oshima-Yamada Y."/>
            <person name="Ohtaka K."/>
            <person name="Satoh M."/>
            <person name="Sonobe K."/>
            <person name="Ishii M."/>
            <person name="Ohtani R."/>
            <person name="Kanamori-Sato M."/>
            <person name="Honoki R."/>
            <person name="Miyazaki D."/>
            <person name="Mochizuki H."/>
            <person name="Umetsu J."/>
            <person name="Higashi K."/>
            <person name="Shibata D."/>
            <person name="Kamiya Y."/>
            <person name="Sato N."/>
            <person name="Nakamura Y."/>
            <person name="Tabata S."/>
            <person name="Ida S."/>
            <person name="Kurokawa K."/>
            <person name="Ohta H."/>
        </authorList>
    </citation>
    <scope>NUCLEOTIDE SEQUENCE [LARGE SCALE GENOMIC DNA]</scope>
    <source>
        <strain evidence="2 3">NIES-2285</strain>
    </source>
</reference>
<evidence type="ECO:0000313" key="2">
    <source>
        <dbReference type="EMBL" id="GAQ90522.1"/>
    </source>
</evidence>
<dbReference type="GO" id="GO:0009773">
    <property type="term" value="P:photosynthetic electron transport in photosystem I"/>
    <property type="evidence" value="ECO:0007669"/>
    <property type="project" value="InterPro"/>
</dbReference>
<dbReference type="GO" id="GO:0010598">
    <property type="term" value="C:NAD(P)H dehydrogenase complex (plastoquinone)"/>
    <property type="evidence" value="ECO:0007669"/>
    <property type="project" value="InterPro"/>
</dbReference>
<accession>A0A1Y1IK78</accession>
<dbReference type="STRING" id="105231.A0A1Y1IK78"/>
<dbReference type="Proteomes" id="UP000054558">
    <property type="component" value="Unassembled WGS sequence"/>
</dbReference>
<organism evidence="2 3">
    <name type="scientific">Klebsormidium nitens</name>
    <name type="common">Green alga</name>
    <name type="synonym">Ulothrix nitens</name>
    <dbReference type="NCBI Taxonomy" id="105231"/>
    <lineage>
        <taxon>Eukaryota</taxon>
        <taxon>Viridiplantae</taxon>
        <taxon>Streptophyta</taxon>
        <taxon>Klebsormidiophyceae</taxon>
        <taxon>Klebsormidiales</taxon>
        <taxon>Klebsormidiaceae</taxon>
        <taxon>Klebsormidium</taxon>
    </lineage>
</organism>
<dbReference type="InterPro" id="IPR044983">
    <property type="entry name" value="PNSB1"/>
</dbReference>
<evidence type="ECO:0000256" key="1">
    <source>
        <dbReference type="SAM" id="MobiDB-lite"/>
    </source>
</evidence>
<evidence type="ECO:0000313" key="3">
    <source>
        <dbReference type="Proteomes" id="UP000054558"/>
    </source>
</evidence>
<dbReference type="AlphaFoldDB" id="A0A1Y1IK78"/>
<gene>
    <name evidence="2" type="ORF">KFL_006510060</name>
</gene>
<dbReference type="PANTHER" id="PTHR37698:SF1">
    <property type="entry name" value="PHOTOSYNTHETIC NDH SUBUNIT OF SUBCOMPLEX B 1, CHLOROPLASTIC"/>
    <property type="match status" value="1"/>
</dbReference>
<dbReference type="EMBL" id="DF237600">
    <property type="protein sequence ID" value="GAQ90522.1"/>
    <property type="molecule type" value="Genomic_DNA"/>
</dbReference>
<protein>
    <submittedName>
        <fullName evidence="2">Uncharacterized protein</fullName>
    </submittedName>
</protein>
<feature type="region of interest" description="Disordered" evidence="1">
    <location>
        <begin position="94"/>
        <end position="114"/>
    </location>
</feature>
<dbReference type="Gene3D" id="3.40.50.2000">
    <property type="entry name" value="Glycogen Phosphorylase B"/>
    <property type="match status" value="1"/>
</dbReference>
<name>A0A1Y1IK78_KLENI</name>
<sequence length="480" mass="51646">MESFILRRSTLSSGCHCLAGAGQASRQGTASLRSASSGGLVGWVESICGDRQRLQRGQECGPKGRRRQVRAELRKEQSKQYELFKEYESIPGRGGLLGERQKENPALPKDPNSAEGWAQVPAGYLPEFADYGIFVRGDVRVCICLVAGGVVENLLFFPVLEQLRARYPGVLVDIFANERAKQAYELNWIVRRTNVVPFDDRMLVGGDYADFVGKMKSIYAEMIVSTRPAGLGHAVTLGFSDARLQMGYVLPNVNGAGAARLLTNPLTAPVVDITTRGVNMYSEMLEALEGVPEEIPPLRIAISDTLREVATYKQGKAGVAKGEYLLVHGLQSESTATMAPRGDTDCLLDLPAWAAILQNVSSPVLFLVPREKDVARAKEALPSNVRVLFVSTPGQLAVLIDESAGVLTTNTAALQLAVAVQKPSVALFATSDKAEAFAPDPESRKVHVVVSTTGRLADVDAKQAAEAVKSLASQPELALA</sequence>
<keyword evidence="3" id="KW-1185">Reference proteome</keyword>
<dbReference type="GO" id="GO:0009507">
    <property type="term" value="C:chloroplast"/>
    <property type="evidence" value="ECO:0007669"/>
    <property type="project" value="InterPro"/>
</dbReference>
<dbReference type="OMA" id="PLEHWAE"/>